<dbReference type="CDD" id="cd03801">
    <property type="entry name" value="GT4_PimA-like"/>
    <property type="match status" value="1"/>
</dbReference>
<dbReference type="SUPFAM" id="SSF53756">
    <property type="entry name" value="UDP-Glycosyltransferase/glycogen phosphorylase"/>
    <property type="match status" value="1"/>
</dbReference>
<dbReference type="Pfam" id="PF00534">
    <property type="entry name" value="Glycos_transf_1"/>
    <property type="match status" value="1"/>
</dbReference>
<dbReference type="PANTHER" id="PTHR46401">
    <property type="entry name" value="GLYCOSYLTRANSFERASE WBBK-RELATED"/>
    <property type="match status" value="1"/>
</dbReference>
<accession>A0A9D0ZS76</accession>
<keyword evidence="1" id="KW-0808">Transferase</keyword>
<feature type="non-terminal residue" evidence="3">
    <location>
        <position position="1"/>
    </location>
</feature>
<evidence type="ECO:0000256" key="1">
    <source>
        <dbReference type="ARBA" id="ARBA00022679"/>
    </source>
</evidence>
<evidence type="ECO:0000313" key="4">
    <source>
        <dbReference type="Proteomes" id="UP000886786"/>
    </source>
</evidence>
<dbReference type="EMBL" id="DVFV01000108">
    <property type="protein sequence ID" value="HIQ91243.1"/>
    <property type="molecule type" value="Genomic_DNA"/>
</dbReference>
<dbReference type="Proteomes" id="UP000886786">
    <property type="component" value="Unassembled WGS sequence"/>
</dbReference>
<name>A0A9D0ZS76_9FIRM</name>
<evidence type="ECO:0000313" key="3">
    <source>
        <dbReference type="EMBL" id="HIQ91243.1"/>
    </source>
</evidence>
<dbReference type="InterPro" id="IPR001296">
    <property type="entry name" value="Glyco_trans_1"/>
</dbReference>
<gene>
    <name evidence="3" type="ORF">IAB27_06465</name>
</gene>
<dbReference type="GO" id="GO:0016757">
    <property type="term" value="F:glycosyltransferase activity"/>
    <property type="evidence" value="ECO:0007669"/>
    <property type="project" value="InterPro"/>
</dbReference>
<dbReference type="Gene3D" id="3.40.50.2000">
    <property type="entry name" value="Glycogen Phosphorylase B"/>
    <property type="match status" value="2"/>
</dbReference>
<evidence type="ECO:0000259" key="2">
    <source>
        <dbReference type="Pfam" id="PF00534"/>
    </source>
</evidence>
<dbReference type="PANTHER" id="PTHR46401:SF2">
    <property type="entry name" value="GLYCOSYLTRANSFERASE WBBK-RELATED"/>
    <property type="match status" value="1"/>
</dbReference>
<feature type="domain" description="Glycosyl transferase family 1" evidence="2">
    <location>
        <begin position="134"/>
        <end position="302"/>
    </location>
</feature>
<comment type="caution">
    <text evidence="3">The sequence shown here is derived from an EMBL/GenBank/DDBJ whole genome shotgun (WGS) entry which is preliminary data.</text>
</comment>
<protein>
    <submittedName>
        <fullName evidence="3">Glycosyltransferase family 4 protein</fullName>
    </submittedName>
</protein>
<dbReference type="AlphaFoldDB" id="A0A9D0ZS76"/>
<dbReference type="GO" id="GO:0009103">
    <property type="term" value="P:lipopolysaccharide biosynthetic process"/>
    <property type="evidence" value="ECO:0007669"/>
    <property type="project" value="TreeGrafter"/>
</dbReference>
<organism evidence="3 4">
    <name type="scientific">Candidatus Coprosoma intestinipullorum</name>
    <dbReference type="NCBI Taxonomy" id="2840752"/>
    <lineage>
        <taxon>Bacteria</taxon>
        <taxon>Bacillati</taxon>
        <taxon>Bacillota</taxon>
        <taxon>Bacillota incertae sedis</taxon>
        <taxon>Candidatus Coprosoma</taxon>
    </lineage>
</organism>
<sequence length="323" mass="36959">VKQRSAVKAISYKSIFSLLYYIKYVSKYLKKNQFDKLILENNIPIAWIIQLSHYSVQYYYHLHNVPRINAKCKKVFDNCAGYLCVSKYVAHQIESKDNPIGPIGLEKTKVVYNAIDTDLFKPYSLDHKKTIRHQINNKYSISPNDKIILFTGRISKEKGLDILLDALKKVKVDNYKLLIVGSIMHGANEKSDYVDLVKHKAHEISPHVLFTGYIAHDKLADYYNVADVTILPSTWEEPAGLTMVEALSCGTKVITTNSGGIPEYVQHYAVVLNKAENLKDKLSHAIDASLINDTLVDRYETYSYIKTNFSTQKYLERVVKQLE</sequence>
<reference evidence="3" key="2">
    <citation type="journal article" date="2021" name="PeerJ">
        <title>Extensive microbial diversity within the chicken gut microbiome revealed by metagenomics and culture.</title>
        <authorList>
            <person name="Gilroy R."/>
            <person name="Ravi A."/>
            <person name="Getino M."/>
            <person name="Pursley I."/>
            <person name="Horton D.L."/>
            <person name="Alikhan N.F."/>
            <person name="Baker D."/>
            <person name="Gharbi K."/>
            <person name="Hall N."/>
            <person name="Watson M."/>
            <person name="Adriaenssens E.M."/>
            <person name="Foster-Nyarko E."/>
            <person name="Jarju S."/>
            <person name="Secka A."/>
            <person name="Antonio M."/>
            <person name="Oren A."/>
            <person name="Chaudhuri R.R."/>
            <person name="La Ragione R."/>
            <person name="Hildebrand F."/>
            <person name="Pallen M.J."/>
        </authorList>
    </citation>
    <scope>NUCLEOTIDE SEQUENCE</scope>
    <source>
        <strain evidence="3">CHK147-3167</strain>
    </source>
</reference>
<proteinExistence type="predicted"/>
<reference evidence="3" key="1">
    <citation type="submission" date="2020-10" db="EMBL/GenBank/DDBJ databases">
        <authorList>
            <person name="Gilroy R."/>
        </authorList>
    </citation>
    <scope>NUCLEOTIDE SEQUENCE</scope>
    <source>
        <strain evidence="3">CHK147-3167</strain>
    </source>
</reference>